<dbReference type="Pfam" id="PF02873">
    <property type="entry name" value="MurB_C"/>
    <property type="match status" value="1"/>
</dbReference>
<proteinExistence type="inferred from homology"/>
<dbReference type="InterPro" id="IPR036318">
    <property type="entry name" value="FAD-bd_PCMH-like_sf"/>
</dbReference>
<sequence length="288" mass="32957">MILKTIEHQENIDLRNFCTIKVGEKGKIVYFPKDYKEISILIKEYDNIYPLGIGSNLIFSDGVVNKVFVHSKNLKKYEIENQNDIFYITAEAGVSFKTIVSVVKKYNLEGFENLSGIPATVGGATAMNAGAYGSEIFDLIEEVWWIDREGRLNHSKKDEIKYSYRYSQFQNEGFVYKVKLKLRKSDKNISEIIKNHLLDRNSKQPLDLPTAGSTYKNPAGTYAGKLIEAVGLKGYRINDIGFSEKHANFLVNYGNAEFKDLIKLLELAERKISDEFRINLEREVKIID</sequence>
<keyword evidence="16 19" id="KW-0961">Cell wall biogenesis/degradation</keyword>
<organism evidence="21 22">
    <name type="scientific">Sulfurihydrogenibium yellowstonense SS-5</name>
    <dbReference type="NCBI Taxonomy" id="432331"/>
    <lineage>
        <taxon>Bacteria</taxon>
        <taxon>Pseudomonadati</taxon>
        <taxon>Aquificota</taxon>
        <taxon>Aquificia</taxon>
        <taxon>Aquificales</taxon>
        <taxon>Hydrogenothermaceae</taxon>
        <taxon>Sulfurihydrogenibium</taxon>
    </lineage>
</organism>
<dbReference type="EMBL" id="ABZS01000009">
    <property type="protein sequence ID" value="EEP61311.1"/>
    <property type="molecule type" value="Genomic_DNA"/>
</dbReference>
<reference evidence="21 22" key="1">
    <citation type="submission" date="2009-04" db="EMBL/GenBank/DDBJ databases">
        <authorList>
            <person name="Reysenbach A.-L."/>
            <person name="Heidelberg J.F."/>
            <person name="Nelson W.C."/>
        </authorList>
    </citation>
    <scope>NUCLEOTIDE SEQUENCE [LARGE SCALE GENOMIC DNA]</scope>
    <source>
        <strain evidence="21 22">SS-5</strain>
    </source>
</reference>
<protein>
    <recommendedName>
        <fullName evidence="6 19">UDP-N-acetylenolpyruvoylglucosamine reductase</fullName>
        <ecNumber evidence="5 19">1.3.1.98</ecNumber>
    </recommendedName>
    <alternativeName>
        <fullName evidence="17 19">UDP-N-acetylmuramate dehydrogenase</fullName>
    </alternativeName>
</protein>
<feature type="active site" evidence="19">
    <location>
        <position position="283"/>
    </location>
</feature>
<evidence type="ECO:0000256" key="9">
    <source>
        <dbReference type="ARBA" id="ARBA00022630"/>
    </source>
</evidence>
<dbReference type="Gene3D" id="3.90.78.10">
    <property type="entry name" value="UDP-N-acetylenolpyruvoylglucosamine reductase, C-terminal domain"/>
    <property type="match status" value="1"/>
</dbReference>
<dbReference type="AlphaFoldDB" id="C4FHX3"/>
<evidence type="ECO:0000256" key="3">
    <source>
        <dbReference type="ARBA" id="ARBA00004496"/>
    </source>
</evidence>
<evidence type="ECO:0000256" key="13">
    <source>
        <dbReference type="ARBA" id="ARBA00022984"/>
    </source>
</evidence>
<dbReference type="UniPathway" id="UPA00219"/>
<dbReference type="Gene3D" id="3.30.43.10">
    <property type="entry name" value="Uridine Diphospho-n-acetylenolpyruvylglucosamine Reductase, domain 2"/>
    <property type="match status" value="1"/>
</dbReference>
<comment type="pathway">
    <text evidence="4 19">Cell wall biogenesis; peptidoglycan biosynthesis.</text>
</comment>
<evidence type="ECO:0000256" key="12">
    <source>
        <dbReference type="ARBA" id="ARBA00022960"/>
    </source>
</evidence>
<dbReference type="GO" id="GO:0051301">
    <property type="term" value="P:cell division"/>
    <property type="evidence" value="ECO:0007669"/>
    <property type="project" value="UniProtKB-KW"/>
</dbReference>
<dbReference type="InterPro" id="IPR016167">
    <property type="entry name" value="FAD-bd_PCMH_sub1"/>
</dbReference>
<dbReference type="Pfam" id="PF01565">
    <property type="entry name" value="FAD_binding_4"/>
    <property type="match status" value="1"/>
</dbReference>
<dbReference type="GO" id="GO:0071555">
    <property type="term" value="P:cell wall organization"/>
    <property type="evidence" value="ECO:0007669"/>
    <property type="project" value="UniProtKB-KW"/>
</dbReference>
<gene>
    <name evidence="19 21" type="primary">murB</name>
    <name evidence="21" type="ORF">SULYE_0152</name>
</gene>
<keyword evidence="11 19" id="KW-0521">NADP</keyword>
<dbReference type="InterPro" id="IPR016166">
    <property type="entry name" value="FAD-bd_PCMH"/>
</dbReference>
<dbReference type="PANTHER" id="PTHR21071:SF4">
    <property type="entry name" value="UDP-N-ACETYLENOLPYRUVOYLGLUCOSAMINE REDUCTASE"/>
    <property type="match status" value="1"/>
</dbReference>
<keyword evidence="14 19" id="KW-0560">Oxidoreductase</keyword>
<feature type="domain" description="FAD-binding PCMH-type" evidence="20">
    <location>
        <begin position="22"/>
        <end position="185"/>
    </location>
</feature>
<accession>C4FHX3</accession>
<dbReference type="SUPFAM" id="SSF56194">
    <property type="entry name" value="Uridine diphospho-N-Acetylenolpyruvylglucosamine reductase, MurB, C-terminal domain"/>
    <property type="match status" value="1"/>
</dbReference>
<dbReference type="OrthoDB" id="9804753at2"/>
<evidence type="ECO:0000256" key="17">
    <source>
        <dbReference type="ARBA" id="ARBA00031026"/>
    </source>
</evidence>
<dbReference type="PROSITE" id="PS51387">
    <property type="entry name" value="FAD_PCMH"/>
    <property type="match status" value="1"/>
</dbReference>
<evidence type="ECO:0000256" key="16">
    <source>
        <dbReference type="ARBA" id="ARBA00023316"/>
    </source>
</evidence>
<dbReference type="GO" id="GO:0008762">
    <property type="term" value="F:UDP-N-acetylmuramate dehydrogenase activity"/>
    <property type="evidence" value="ECO:0007669"/>
    <property type="project" value="UniProtKB-UniRule"/>
</dbReference>
<keyword evidence="13 19" id="KW-0573">Peptidoglycan synthesis</keyword>
<evidence type="ECO:0000256" key="4">
    <source>
        <dbReference type="ARBA" id="ARBA00004752"/>
    </source>
</evidence>
<comment type="catalytic activity">
    <reaction evidence="18 19">
        <text>UDP-N-acetyl-alpha-D-muramate + NADP(+) = UDP-N-acetyl-3-O-(1-carboxyvinyl)-alpha-D-glucosamine + NADPH + H(+)</text>
        <dbReference type="Rhea" id="RHEA:12248"/>
        <dbReference type="ChEBI" id="CHEBI:15378"/>
        <dbReference type="ChEBI" id="CHEBI:57783"/>
        <dbReference type="ChEBI" id="CHEBI:58349"/>
        <dbReference type="ChEBI" id="CHEBI:68483"/>
        <dbReference type="ChEBI" id="CHEBI:70757"/>
        <dbReference type="EC" id="1.3.1.98"/>
    </reaction>
</comment>
<keyword evidence="15 19" id="KW-0131">Cell cycle</keyword>
<dbReference type="NCBIfam" id="TIGR00179">
    <property type="entry name" value="murB"/>
    <property type="match status" value="1"/>
</dbReference>
<comment type="similarity">
    <text evidence="19">Belongs to the MurB family.</text>
</comment>
<keyword evidence="7 19" id="KW-0963">Cytoplasm</keyword>
<dbReference type="InterPro" id="IPR011601">
    <property type="entry name" value="MurB_C"/>
</dbReference>
<dbReference type="SUPFAM" id="SSF56176">
    <property type="entry name" value="FAD-binding/transporter-associated domain-like"/>
    <property type="match status" value="1"/>
</dbReference>
<comment type="function">
    <text evidence="2 19">Cell wall formation.</text>
</comment>
<keyword evidence="9 19" id="KW-0285">Flavoprotein</keyword>
<evidence type="ECO:0000256" key="19">
    <source>
        <dbReference type="HAMAP-Rule" id="MF_00037"/>
    </source>
</evidence>
<evidence type="ECO:0000256" key="2">
    <source>
        <dbReference type="ARBA" id="ARBA00003921"/>
    </source>
</evidence>
<dbReference type="GO" id="GO:0005829">
    <property type="term" value="C:cytosol"/>
    <property type="evidence" value="ECO:0007669"/>
    <property type="project" value="TreeGrafter"/>
</dbReference>
<evidence type="ECO:0000256" key="10">
    <source>
        <dbReference type="ARBA" id="ARBA00022827"/>
    </source>
</evidence>
<dbReference type="InterPro" id="IPR016169">
    <property type="entry name" value="FAD-bd_PCMH_sub2"/>
</dbReference>
<comment type="cofactor">
    <cofactor evidence="1 19">
        <name>FAD</name>
        <dbReference type="ChEBI" id="CHEBI:57692"/>
    </cofactor>
</comment>
<evidence type="ECO:0000256" key="8">
    <source>
        <dbReference type="ARBA" id="ARBA00022618"/>
    </source>
</evidence>
<dbReference type="GO" id="GO:0008360">
    <property type="term" value="P:regulation of cell shape"/>
    <property type="evidence" value="ECO:0007669"/>
    <property type="project" value="UniProtKB-KW"/>
</dbReference>
<keyword evidence="12 19" id="KW-0133">Cell shape</keyword>
<keyword evidence="22" id="KW-1185">Reference proteome</keyword>
<keyword evidence="10 19" id="KW-0274">FAD</keyword>
<feature type="active site" description="Proton donor" evidence="19">
    <location>
        <position position="213"/>
    </location>
</feature>
<dbReference type="NCBIfam" id="NF010480">
    <property type="entry name" value="PRK13905.1"/>
    <property type="match status" value="1"/>
</dbReference>
<keyword evidence="8 19" id="KW-0132">Cell division</keyword>
<feature type="active site" evidence="19">
    <location>
        <position position="165"/>
    </location>
</feature>
<evidence type="ECO:0000256" key="7">
    <source>
        <dbReference type="ARBA" id="ARBA00022490"/>
    </source>
</evidence>
<dbReference type="InterPro" id="IPR036635">
    <property type="entry name" value="MurB_C_sf"/>
</dbReference>
<evidence type="ECO:0000256" key="6">
    <source>
        <dbReference type="ARBA" id="ARBA00015188"/>
    </source>
</evidence>
<evidence type="ECO:0000256" key="1">
    <source>
        <dbReference type="ARBA" id="ARBA00001974"/>
    </source>
</evidence>
<dbReference type="HAMAP" id="MF_00037">
    <property type="entry name" value="MurB"/>
    <property type="match status" value="1"/>
</dbReference>
<evidence type="ECO:0000256" key="15">
    <source>
        <dbReference type="ARBA" id="ARBA00023306"/>
    </source>
</evidence>
<evidence type="ECO:0000313" key="22">
    <source>
        <dbReference type="Proteomes" id="UP000005540"/>
    </source>
</evidence>
<evidence type="ECO:0000256" key="14">
    <source>
        <dbReference type="ARBA" id="ARBA00023002"/>
    </source>
</evidence>
<evidence type="ECO:0000313" key="21">
    <source>
        <dbReference type="EMBL" id="EEP61311.1"/>
    </source>
</evidence>
<dbReference type="RefSeq" id="WP_007545575.1">
    <property type="nucleotide sequence ID" value="NZ_ABZS01000009.1"/>
</dbReference>
<dbReference type="InterPro" id="IPR003170">
    <property type="entry name" value="MurB"/>
</dbReference>
<dbReference type="Proteomes" id="UP000005540">
    <property type="component" value="Unassembled WGS sequence"/>
</dbReference>
<evidence type="ECO:0000256" key="5">
    <source>
        <dbReference type="ARBA" id="ARBA00012518"/>
    </source>
</evidence>
<evidence type="ECO:0000259" key="20">
    <source>
        <dbReference type="PROSITE" id="PS51387"/>
    </source>
</evidence>
<comment type="subcellular location">
    <subcellularLocation>
        <location evidence="3 19">Cytoplasm</location>
    </subcellularLocation>
</comment>
<name>C4FHX3_9AQUI</name>
<dbReference type="InterPro" id="IPR006094">
    <property type="entry name" value="Oxid_FAD_bind_N"/>
</dbReference>
<dbReference type="GO" id="GO:0071949">
    <property type="term" value="F:FAD binding"/>
    <property type="evidence" value="ECO:0007669"/>
    <property type="project" value="InterPro"/>
</dbReference>
<evidence type="ECO:0000256" key="18">
    <source>
        <dbReference type="ARBA" id="ARBA00048914"/>
    </source>
</evidence>
<dbReference type="EC" id="1.3.1.98" evidence="5 19"/>
<dbReference type="GO" id="GO:0009252">
    <property type="term" value="P:peptidoglycan biosynthetic process"/>
    <property type="evidence" value="ECO:0007669"/>
    <property type="project" value="UniProtKB-UniRule"/>
</dbReference>
<dbReference type="PANTHER" id="PTHR21071">
    <property type="entry name" value="UDP-N-ACETYLENOLPYRUVOYLGLUCOSAMINE REDUCTASE"/>
    <property type="match status" value="1"/>
</dbReference>
<dbReference type="Gene3D" id="3.30.465.10">
    <property type="match status" value="1"/>
</dbReference>
<evidence type="ECO:0000256" key="11">
    <source>
        <dbReference type="ARBA" id="ARBA00022857"/>
    </source>
</evidence>
<comment type="caution">
    <text evidence="21">The sequence shown here is derived from an EMBL/GenBank/DDBJ whole genome shotgun (WGS) entry which is preliminary data.</text>
</comment>